<gene>
    <name evidence="7" type="ORF">CVT25_013088</name>
</gene>
<evidence type="ECO:0000313" key="7">
    <source>
        <dbReference type="EMBL" id="PPQ90263.1"/>
    </source>
</evidence>
<feature type="region of interest" description="Disordered" evidence="5">
    <location>
        <begin position="298"/>
        <end position="321"/>
    </location>
</feature>
<keyword evidence="4" id="KW-0539">Nucleus</keyword>
<keyword evidence="3" id="KW-0804">Transcription</keyword>
<dbReference type="GO" id="GO:0046982">
    <property type="term" value="F:protein heterodimerization activity"/>
    <property type="evidence" value="ECO:0007669"/>
    <property type="project" value="InterPro"/>
</dbReference>
<dbReference type="STRING" id="93625.A0A409XHN3"/>
<dbReference type="Proteomes" id="UP000283269">
    <property type="component" value="Unassembled WGS sequence"/>
</dbReference>
<dbReference type="GO" id="GO:0005669">
    <property type="term" value="C:transcription factor TFIID complex"/>
    <property type="evidence" value="ECO:0007669"/>
    <property type="project" value="InterPro"/>
</dbReference>
<protein>
    <recommendedName>
        <fullName evidence="6">Bromodomain associated domain-containing protein</fullName>
    </recommendedName>
</protein>
<dbReference type="InParanoid" id="A0A409XHN3"/>
<evidence type="ECO:0000256" key="3">
    <source>
        <dbReference type="ARBA" id="ARBA00023163"/>
    </source>
</evidence>
<dbReference type="PANTHER" id="PTHR46469:SF1">
    <property type="entry name" value="TRANSCRIPTION INITIATION FACTOR TFIID SUBUNIT 8"/>
    <property type="match status" value="1"/>
</dbReference>
<evidence type="ECO:0000256" key="5">
    <source>
        <dbReference type="SAM" id="MobiDB-lite"/>
    </source>
</evidence>
<comment type="caution">
    <text evidence="7">The sequence shown here is derived from an EMBL/GenBank/DDBJ whole genome shotgun (WGS) entry which is preliminary data.</text>
</comment>
<reference evidence="7 8" key="1">
    <citation type="journal article" date="2018" name="Evol. Lett.">
        <title>Horizontal gene cluster transfer increased hallucinogenic mushroom diversity.</title>
        <authorList>
            <person name="Reynolds H.T."/>
            <person name="Vijayakumar V."/>
            <person name="Gluck-Thaler E."/>
            <person name="Korotkin H.B."/>
            <person name="Matheny P.B."/>
            <person name="Slot J.C."/>
        </authorList>
    </citation>
    <scope>NUCLEOTIDE SEQUENCE [LARGE SCALE GENOMIC DNA]</scope>
    <source>
        <strain evidence="7 8">2631</strain>
    </source>
</reference>
<comment type="subcellular location">
    <subcellularLocation>
        <location evidence="1">Nucleus</location>
    </subcellularLocation>
</comment>
<accession>A0A409XHN3</accession>
<feature type="region of interest" description="Disordered" evidence="5">
    <location>
        <begin position="488"/>
        <end position="526"/>
    </location>
</feature>
<dbReference type="PANTHER" id="PTHR46469">
    <property type="entry name" value="TRANSCRIPTION INITIATION FACTOR TFIID SUBUNIT 8"/>
    <property type="match status" value="1"/>
</dbReference>
<keyword evidence="8" id="KW-1185">Reference proteome</keyword>
<dbReference type="InterPro" id="IPR006565">
    <property type="entry name" value="BTP"/>
</dbReference>
<name>A0A409XHN3_PSICY</name>
<dbReference type="Gene3D" id="1.10.20.10">
    <property type="entry name" value="Histone, subunit A"/>
    <property type="match status" value="1"/>
</dbReference>
<evidence type="ECO:0000259" key="6">
    <source>
        <dbReference type="SMART" id="SM00576"/>
    </source>
</evidence>
<dbReference type="OrthoDB" id="436852at2759"/>
<organism evidence="7 8">
    <name type="scientific">Psilocybe cyanescens</name>
    <dbReference type="NCBI Taxonomy" id="93625"/>
    <lineage>
        <taxon>Eukaryota</taxon>
        <taxon>Fungi</taxon>
        <taxon>Dikarya</taxon>
        <taxon>Basidiomycota</taxon>
        <taxon>Agaricomycotina</taxon>
        <taxon>Agaricomycetes</taxon>
        <taxon>Agaricomycetidae</taxon>
        <taxon>Agaricales</taxon>
        <taxon>Agaricineae</taxon>
        <taxon>Strophariaceae</taxon>
        <taxon>Psilocybe</taxon>
    </lineage>
</organism>
<dbReference type="InterPro" id="IPR037818">
    <property type="entry name" value="TAF8"/>
</dbReference>
<feature type="region of interest" description="Disordered" evidence="5">
    <location>
        <begin position="558"/>
        <end position="580"/>
    </location>
</feature>
<dbReference type="Pfam" id="PF07524">
    <property type="entry name" value="Bromo_TP"/>
    <property type="match status" value="1"/>
</dbReference>
<feature type="compositionally biased region" description="Acidic residues" evidence="5">
    <location>
        <begin position="138"/>
        <end position="155"/>
    </location>
</feature>
<evidence type="ECO:0000313" key="8">
    <source>
        <dbReference type="Proteomes" id="UP000283269"/>
    </source>
</evidence>
<dbReference type="EMBL" id="NHYD01001659">
    <property type="protein sequence ID" value="PPQ90263.1"/>
    <property type="molecule type" value="Genomic_DNA"/>
</dbReference>
<evidence type="ECO:0000256" key="1">
    <source>
        <dbReference type="ARBA" id="ARBA00004123"/>
    </source>
</evidence>
<feature type="domain" description="Bromodomain associated" evidence="6">
    <location>
        <begin position="2"/>
        <end position="78"/>
    </location>
</feature>
<keyword evidence="2" id="KW-0805">Transcription regulation</keyword>
<proteinExistence type="predicted"/>
<dbReference type="InterPro" id="IPR009072">
    <property type="entry name" value="Histone-fold"/>
</dbReference>
<evidence type="ECO:0000256" key="2">
    <source>
        <dbReference type="ARBA" id="ARBA00023015"/>
    </source>
</evidence>
<dbReference type="SMART" id="SM00576">
    <property type="entry name" value="BTP"/>
    <property type="match status" value="1"/>
</dbReference>
<evidence type="ECO:0000256" key="4">
    <source>
        <dbReference type="ARBA" id="ARBA00023242"/>
    </source>
</evidence>
<dbReference type="GO" id="GO:0006367">
    <property type="term" value="P:transcription initiation at RNA polymerase II promoter"/>
    <property type="evidence" value="ECO:0007669"/>
    <property type="project" value="TreeGrafter"/>
</dbReference>
<sequence>MDSGAHKLLESAVQRTLHAHAFSRSSSQASSVLTDLLSRYMTLLTSTCAKYAQHAGRTGLSVSDAMGALNELGVSIEELSDYCATEGRELSRYALYTARRVEDLHEFRSQLADGLRQDHDDAIPLEYARCPTPLLEELEDDDDEDASGEEDESETEIQSRLDMPHATSDMDVDSSPVLTGIISRKRPPLRQNTPPLPLSPISNPSSPQRKRARASHWEPPEYIPDFLPPFPNLSDDRPSSPAFEHAPAPHILPVMPPPTQIPETTVPEKPSLTLSQSLTTAAASDILVQVPYSQSSLSSVPEWHLPSGPPPPPPARQNRLPTPQIEPTLISAYHHILTHPPPPELPPLNPSRHKVAMALIQLAQSNPRWNPADSLFGSVGPCAPRVATIGPSYPIAIGDTPGVGDQKGKGEGQDKDLKLPTTISRPVSGTERIAPFISQQTSRIPDLARHILPSSILARTSRLAHPPVLHRGSRPLIYGPGIPAPWNANAVSSGTDPVPPTPMASKPKDAPPPNGSSSKDSPVKPVLPDARLFATWDYEPKDFKVPLAPVVRSRNRMGSMQASGSGLISLPVSSRTKGVK</sequence>
<feature type="region of interest" description="Disordered" evidence="5">
    <location>
        <begin position="138"/>
        <end position="215"/>
    </location>
</feature>
<dbReference type="AlphaFoldDB" id="A0A409XHN3"/>